<protein>
    <submittedName>
        <fullName evidence="4">DNA-binding FrmR family transcriptional regulator</fullName>
    </submittedName>
</protein>
<reference evidence="4 5" key="1">
    <citation type="submission" date="2018-07" db="EMBL/GenBank/DDBJ databases">
        <title>Sequencing the genomes of 1000 actinobacteria strains.</title>
        <authorList>
            <person name="Klenk H.-P."/>
        </authorList>
    </citation>
    <scope>NUCLEOTIDE SEQUENCE [LARGE SCALE GENOMIC DNA]</scope>
    <source>
        <strain evidence="4 5">DSM 14442</strain>
    </source>
</reference>
<dbReference type="RefSeq" id="WP_115932331.1">
    <property type="nucleotide sequence ID" value="NZ_QREH01000001.1"/>
</dbReference>
<dbReference type="EMBL" id="QREH01000001">
    <property type="protein sequence ID" value="REE04388.1"/>
    <property type="molecule type" value="Genomic_DNA"/>
</dbReference>
<keyword evidence="5" id="KW-1185">Reference proteome</keyword>
<dbReference type="CDD" id="cd10148">
    <property type="entry name" value="CsoR-like_DUF156"/>
    <property type="match status" value="1"/>
</dbReference>
<comment type="caution">
    <text evidence="4">The sequence shown here is derived from an EMBL/GenBank/DDBJ whole genome shotgun (WGS) entry which is preliminary data.</text>
</comment>
<feature type="region of interest" description="Disordered" evidence="3">
    <location>
        <begin position="1"/>
        <end position="27"/>
    </location>
</feature>
<dbReference type="Proteomes" id="UP000256727">
    <property type="component" value="Unassembled WGS sequence"/>
</dbReference>
<evidence type="ECO:0000313" key="5">
    <source>
        <dbReference type="Proteomes" id="UP000256727"/>
    </source>
</evidence>
<keyword evidence="4" id="KW-0238">DNA-binding</keyword>
<evidence type="ECO:0000256" key="1">
    <source>
        <dbReference type="ARBA" id="ARBA00005428"/>
    </source>
</evidence>
<dbReference type="Pfam" id="PF02583">
    <property type="entry name" value="Trns_repr_metal"/>
    <property type="match status" value="1"/>
</dbReference>
<name>A0A3D9LDE5_9MICC</name>
<dbReference type="OrthoDB" id="9811244at2"/>
<dbReference type="InterPro" id="IPR038390">
    <property type="entry name" value="Metal_Tscrpt_repr_sf"/>
</dbReference>
<dbReference type="AlphaFoldDB" id="A0A3D9LDE5"/>
<dbReference type="InterPro" id="IPR003735">
    <property type="entry name" value="Metal_Tscrpt_repr"/>
</dbReference>
<evidence type="ECO:0000256" key="3">
    <source>
        <dbReference type="SAM" id="MobiDB-lite"/>
    </source>
</evidence>
<comment type="similarity">
    <text evidence="1">Belongs to the CsoR family.</text>
</comment>
<evidence type="ECO:0000256" key="2">
    <source>
        <dbReference type="ARBA" id="ARBA00023008"/>
    </source>
</evidence>
<dbReference type="PANTHER" id="PTHR33677">
    <property type="entry name" value="TRANSCRIPTIONAL REPRESSOR FRMR-RELATED"/>
    <property type="match status" value="1"/>
</dbReference>
<dbReference type="GO" id="GO:0046872">
    <property type="term" value="F:metal ion binding"/>
    <property type="evidence" value="ECO:0007669"/>
    <property type="project" value="InterPro"/>
</dbReference>
<evidence type="ECO:0000313" key="4">
    <source>
        <dbReference type="EMBL" id="REE04388.1"/>
    </source>
</evidence>
<gene>
    <name evidence="4" type="ORF">C8E99_2223</name>
</gene>
<proteinExistence type="inferred from homology"/>
<accession>A0A3D9LDE5</accession>
<dbReference type="GO" id="GO:0003677">
    <property type="term" value="F:DNA binding"/>
    <property type="evidence" value="ECO:0007669"/>
    <property type="project" value="UniProtKB-KW"/>
</dbReference>
<dbReference type="GO" id="GO:0045892">
    <property type="term" value="P:negative regulation of DNA-templated transcription"/>
    <property type="evidence" value="ECO:0007669"/>
    <property type="project" value="UniProtKB-ARBA"/>
</dbReference>
<sequence length="133" mass="14002">MSTDITDPHSASGLDAQPASVTAGTDATSVEAAAGEHHGYSPSKDAYLKRLRRIEGQVRGISKMVDEDKYCIDILTQVAAATKALHAVSLGLLEDHMGHCVADAARESRDTGNDEAVQAKVAEATAAIARLMR</sequence>
<dbReference type="Gene3D" id="1.20.58.1000">
    <property type="entry name" value="Metal-sensitive repressor, helix protomer"/>
    <property type="match status" value="1"/>
</dbReference>
<dbReference type="PANTHER" id="PTHR33677:SF3">
    <property type="entry name" value="COPPER-SENSING TRANSCRIPTIONAL REPRESSOR RICR"/>
    <property type="match status" value="1"/>
</dbReference>
<keyword evidence="2" id="KW-0186">Copper</keyword>
<organism evidence="4 5">
    <name type="scientific">Citricoccus muralis</name>
    <dbReference type="NCBI Taxonomy" id="169134"/>
    <lineage>
        <taxon>Bacteria</taxon>
        <taxon>Bacillati</taxon>
        <taxon>Actinomycetota</taxon>
        <taxon>Actinomycetes</taxon>
        <taxon>Micrococcales</taxon>
        <taxon>Micrococcaceae</taxon>
        <taxon>Citricoccus</taxon>
    </lineage>
</organism>